<proteinExistence type="inferred from homology"/>
<evidence type="ECO:0000256" key="5">
    <source>
        <dbReference type="ARBA" id="ARBA00022833"/>
    </source>
</evidence>
<feature type="domain" description="Peptidase M4 C-terminal" evidence="10">
    <location>
        <begin position="176"/>
        <end position="344"/>
    </location>
</feature>
<keyword evidence="5 7" id="KW-0862">Zinc</keyword>
<dbReference type="InterPro" id="IPR023612">
    <property type="entry name" value="Peptidase_M4"/>
</dbReference>
<reference evidence="12" key="1">
    <citation type="journal article" date="2019" name="Int. J. Syst. Evol. Microbiol.">
        <title>The Global Catalogue of Microorganisms (GCM) 10K type strain sequencing project: providing services to taxonomists for standard genome sequencing and annotation.</title>
        <authorList>
            <consortium name="The Broad Institute Genomics Platform"/>
            <consortium name="The Broad Institute Genome Sequencing Center for Infectious Disease"/>
            <person name="Wu L."/>
            <person name="Ma J."/>
        </authorList>
    </citation>
    <scope>NUCLEOTIDE SEQUENCE [LARGE SCALE GENOMIC DNA]</scope>
    <source>
        <strain evidence="12">JCM 16026</strain>
    </source>
</reference>
<dbReference type="EMBL" id="BAAAQT010000005">
    <property type="protein sequence ID" value="GAA2173032.1"/>
    <property type="molecule type" value="Genomic_DNA"/>
</dbReference>
<accession>A0ABP5MEL2</accession>
<organism evidence="11 12">
    <name type="scientific">Agrococcus versicolor</name>
    <dbReference type="NCBI Taxonomy" id="501482"/>
    <lineage>
        <taxon>Bacteria</taxon>
        <taxon>Bacillati</taxon>
        <taxon>Actinomycetota</taxon>
        <taxon>Actinomycetes</taxon>
        <taxon>Micrococcales</taxon>
        <taxon>Microbacteriaceae</taxon>
        <taxon>Agrococcus</taxon>
    </lineage>
</organism>
<evidence type="ECO:0000256" key="4">
    <source>
        <dbReference type="ARBA" id="ARBA00022801"/>
    </source>
</evidence>
<evidence type="ECO:0000256" key="3">
    <source>
        <dbReference type="ARBA" id="ARBA00022723"/>
    </source>
</evidence>
<comment type="caution">
    <text evidence="11">The sequence shown here is derived from an EMBL/GenBank/DDBJ whole genome shotgun (WGS) entry which is preliminary data.</text>
</comment>
<dbReference type="InterPro" id="IPR052759">
    <property type="entry name" value="Metalloprotease_M4"/>
</dbReference>
<keyword evidence="2 7" id="KW-0645">Protease</keyword>
<evidence type="ECO:0000256" key="6">
    <source>
        <dbReference type="ARBA" id="ARBA00023049"/>
    </source>
</evidence>
<gene>
    <name evidence="11" type="ORF">GCM10009846_13350</name>
</gene>
<evidence type="ECO:0000259" key="10">
    <source>
        <dbReference type="Pfam" id="PF02868"/>
    </source>
</evidence>
<keyword evidence="6 7" id="KW-0482">Metalloprotease</keyword>
<dbReference type="CDD" id="cd09597">
    <property type="entry name" value="M4_TLP"/>
    <property type="match status" value="1"/>
</dbReference>
<dbReference type="SUPFAM" id="SSF55486">
    <property type="entry name" value="Metalloproteases ('zincins'), catalytic domain"/>
    <property type="match status" value="1"/>
</dbReference>
<dbReference type="PRINTS" id="PR00730">
    <property type="entry name" value="THERMOLYSIN"/>
</dbReference>
<dbReference type="Gene3D" id="1.10.390.10">
    <property type="entry name" value="Neutral Protease Domain 2"/>
    <property type="match status" value="1"/>
</dbReference>
<feature type="region of interest" description="Disordered" evidence="8">
    <location>
        <begin position="34"/>
        <end position="62"/>
    </location>
</feature>
<dbReference type="RefSeq" id="WP_344341911.1">
    <property type="nucleotide sequence ID" value="NZ_BAAAQT010000005.1"/>
</dbReference>
<comment type="cofactor">
    <cofactor evidence="7">
        <name>Zn(2+)</name>
        <dbReference type="ChEBI" id="CHEBI:29105"/>
    </cofactor>
</comment>
<evidence type="ECO:0000313" key="11">
    <source>
        <dbReference type="EMBL" id="GAA2173032.1"/>
    </source>
</evidence>
<dbReference type="Gene3D" id="3.10.170.10">
    <property type="match status" value="1"/>
</dbReference>
<evidence type="ECO:0000256" key="7">
    <source>
        <dbReference type="RuleBase" id="RU366073"/>
    </source>
</evidence>
<comment type="function">
    <text evidence="7">Extracellular zinc metalloprotease.</text>
</comment>
<comment type="subcellular location">
    <subcellularLocation>
        <location evidence="7">Secreted</location>
    </subcellularLocation>
</comment>
<protein>
    <recommendedName>
        <fullName evidence="7">Neutral metalloproteinase</fullName>
        <ecNumber evidence="7">3.4.24.-</ecNumber>
    </recommendedName>
</protein>
<dbReference type="Pfam" id="PF20242">
    <property type="entry name" value="Emfourin"/>
    <property type="match status" value="1"/>
</dbReference>
<evidence type="ECO:0000256" key="2">
    <source>
        <dbReference type="ARBA" id="ARBA00022670"/>
    </source>
</evidence>
<dbReference type="InterPro" id="IPR027268">
    <property type="entry name" value="Peptidase_M4/M1_CTD_sf"/>
</dbReference>
<comment type="similarity">
    <text evidence="1 7">Belongs to the peptidase M4 family.</text>
</comment>
<dbReference type="InterPro" id="IPR013856">
    <property type="entry name" value="Peptidase_M4_domain"/>
</dbReference>
<keyword evidence="12" id="KW-1185">Reference proteome</keyword>
<evidence type="ECO:0000256" key="1">
    <source>
        <dbReference type="ARBA" id="ARBA00009388"/>
    </source>
</evidence>
<evidence type="ECO:0000313" key="12">
    <source>
        <dbReference type="Proteomes" id="UP001501599"/>
    </source>
</evidence>
<dbReference type="EC" id="3.4.24.-" evidence="7"/>
<dbReference type="PANTHER" id="PTHR43579">
    <property type="match status" value="1"/>
</dbReference>
<feature type="domain" description="Peptidase M4" evidence="9">
    <location>
        <begin position="87"/>
        <end position="172"/>
    </location>
</feature>
<dbReference type="InterPro" id="IPR049457">
    <property type="entry name" value="Emfourin"/>
</dbReference>
<dbReference type="Pfam" id="PF01447">
    <property type="entry name" value="Peptidase_M4"/>
    <property type="match status" value="1"/>
</dbReference>
<evidence type="ECO:0000256" key="8">
    <source>
        <dbReference type="SAM" id="MobiDB-lite"/>
    </source>
</evidence>
<keyword evidence="4 7" id="KW-0378">Hydrolase</keyword>
<keyword evidence="3" id="KW-0479">Metal-binding</keyword>
<dbReference type="PANTHER" id="PTHR43579:SF1">
    <property type="entry name" value="NEUTRAL METALLOPROTEINASE"/>
    <property type="match status" value="1"/>
</dbReference>
<name>A0ABP5MEL2_9MICO</name>
<dbReference type="Proteomes" id="UP001501599">
    <property type="component" value="Unassembled WGS sequence"/>
</dbReference>
<dbReference type="Pfam" id="PF02868">
    <property type="entry name" value="Peptidase_M4_C"/>
    <property type="match status" value="1"/>
</dbReference>
<keyword evidence="7" id="KW-0964">Secreted</keyword>
<evidence type="ECO:0000259" key="9">
    <source>
        <dbReference type="Pfam" id="PF01447"/>
    </source>
</evidence>
<dbReference type="InterPro" id="IPR001570">
    <property type="entry name" value="Peptidase_M4_C_domain"/>
</dbReference>
<sequence>MHGIVPPFLLERLGDHPSAAVARGAQRTLTLDEAVRTSRRSSRAEPATGRRSLVPDARPAPRRTIADAQGTMRLPGTTVRREGDEPTSDVAVDEAYDGLGITWTLLHEAFGRDSLDGAGMPLLATVHYGEAYDNAFWNGERMVFGDGDGEVFLGFTGAVDVIGHELAHGLVQATTDLVYQGQPGALNESVADVIGSLAKQHALGQTADEADWLVGAGLFAPGVQGVALRSLRAPGTAYDDDVLGRDPQPATMADYVDTTSDNGGVHINSGIPNHAFYLAATAIGGRAWEGAGLVWLDVLTNGSIDAHADFAAFAAATIAAAESRFGADSRERTAIGDAWDAVGVTGGAPAAPPTTDDAGTVRVARSGGMLGRERVGELPESALPSRDQRALETLIDSGELADLAGADDDRVRDAYVWRVTVETRIDVTVVEPALPDEVLVLLHRILELGERR</sequence>